<dbReference type="SUPFAM" id="SSF81606">
    <property type="entry name" value="PP2C-like"/>
    <property type="match status" value="1"/>
</dbReference>
<evidence type="ECO:0008006" key="2">
    <source>
        <dbReference type="Google" id="ProtNLM"/>
    </source>
</evidence>
<sequence length="111" mass="12531">MTVSLLFIKGSQVFVANVGDSDIVMAIKNEKYGQREIDVIEFVEQKRNGKEIGLLKEDYDVCEGLVYEALEKNSTDNISLILVTVDRIIDTEVVSNDNDCREVPDIADVRY</sequence>
<dbReference type="InterPro" id="IPR036457">
    <property type="entry name" value="PPM-type-like_dom_sf"/>
</dbReference>
<evidence type="ECO:0000313" key="1">
    <source>
        <dbReference type="EnsemblMetazoa" id="Aqu2.1.44421_001"/>
    </source>
</evidence>
<protein>
    <recommendedName>
        <fullName evidence="2">PPM-type phosphatase domain-containing protein</fullName>
    </recommendedName>
</protein>
<reference evidence="1" key="1">
    <citation type="submission" date="2017-05" db="UniProtKB">
        <authorList>
            <consortium name="EnsemblMetazoa"/>
        </authorList>
    </citation>
    <scope>IDENTIFICATION</scope>
</reference>
<proteinExistence type="predicted"/>
<dbReference type="InParanoid" id="A0A1X7VX08"/>
<name>A0A1X7VX08_AMPQE</name>
<organism evidence="1">
    <name type="scientific">Amphimedon queenslandica</name>
    <name type="common">Sponge</name>
    <dbReference type="NCBI Taxonomy" id="400682"/>
    <lineage>
        <taxon>Eukaryota</taxon>
        <taxon>Metazoa</taxon>
        <taxon>Porifera</taxon>
        <taxon>Demospongiae</taxon>
        <taxon>Heteroscleromorpha</taxon>
        <taxon>Haplosclerida</taxon>
        <taxon>Niphatidae</taxon>
        <taxon>Amphimedon</taxon>
    </lineage>
</organism>
<dbReference type="EnsemblMetazoa" id="Aqu2.1.44421_001">
    <property type="protein sequence ID" value="Aqu2.1.44421_001"/>
    <property type="gene ID" value="Aqu2.1.44421"/>
</dbReference>
<accession>A0A1X7VX08</accession>
<dbReference type="AlphaFoldDB" id="A0A1X7VX08"/>